<gene>
    <name evidence="1" type="ORF">KS419_23485</name>
</gene>
<organism evidence="1 2">
    <name type="scientific">Evansella tamaricis</name>
    <dbReference type="NCBI Taxonomy" id="2069301"/>
    <lineage>
        <taxon>Bacteria</taxon>
        <taxon>Bacillati</taxon>
        <taxon>Bacillota</taxon>
        <taxon>Bacilli</taxon>
        <taxon>Bacillales</taxon>
        <taxon>Bacillaceae</taxon>
        <taxon>Evansella</taxon>
    </lineage>
</organism>
<evidence type="ECO:0000313" key="1">
    <source>
        <dbReference type="EMBL" id="MBU9714712.1"/>
    </source>
</evidence>
<comment type="caution">
    <text evidence="1">The sequence shown here is derived from an EMBL/GenBank/DDBJ whole genome shotgun (WGS) entry which is preliminary data.</text>
</comment>
<proteinExistence type="predicted"/>
<sequence>MENTLQHDTIYNNVLLLVIEVLVQYEQKELPSPTLKDLSSLIGYSEEIILESMELGNVEPESIIQ</sequence>
<dbReference type="RefSeq" id="WP_217069506.1">
    <property type="nucleotide sequence ID" value="NZ_JAHQCS010000184.1"/>
</dbReference>
<protein>
    <submittedName>
        <fullName evidence="1">Uncharacterized protein</fullName>
    </submittedName>
</protein>
<dbReference type="Proteomes" id="UP000784880">
    <property type="component" value="Unassembled WGS sequence"/>
</dbReference>
<evidence type="ECO:0000313" key="2">
    <source>
        <dbReference type="Proteomes" id="UP000784880"/>
    </source>
</evidence>
<accession>A0ABS6JPI2</accession>
<name>A0ABS6JPI2_9BACI</name>
<reference evidence="1 2" key="1">
    <citation type="submission" date="2021-06" db="EMBL/GenBank/DDBJ databases">
        <title>Bacillus sp. RD4P76, an endophyte from a halophyte.</title>
        <authorList>
            <person name="Sun J.-Q."/>
        </authorList>
    </citation>
    <scope>NUCLEOTIDE SEQUENCE [LARGE SCALE GENOMIC DNA]</scope>
    <source>
        <strain evidence="1 2">CGMCC 1.15917</strain>
    </source>
</reference>
<dbReference type="EMBL" id="JAHQCS010000184">
    <property type="protein sequence ID" value="MBU9714712.1"/>
    <property type="molecule type" value="Genomic_DNA"/>
</dbReference>
<keyword evidence="2" id="KW-1185">Reference proteome</keyword>